<proteinExistence type="predicted"/>
<evidence type="ECO:0000313" key="2">
    <source>
        <dbReference type="Proteomes" id="UP000299102"/>
    </source>
</evidence>
<organism evidence="1 2">
    <name type="scientific">Eumeta variegata</name>
    <name type="common">Bagworm moth</name>
    <name type="synonym">Eumeta japonica</name>
    <dbReference type="NCBI Taxonomy" id="151549"/>
    <lineage>
        <taxon>Eukaryota</taxon>
        <taxon>Metazoa</taxon>
        <taxon>Ecdysozoa</taxon>
        <taxon>Arthropoda</taxon>
        <taxon>Hexapoda</taxon>
        <taxon>Insecta</taxon>
        <taxon>Pterygota</taxon>
        <taxon>Neoptera</taxon>
        <taxon>Endopterygota</taxon>
        <taxon>Lepidoptera</taxon>
        <taxon>Glossata</taxon>
        <taxon>Ditrysia</taxon>
        <taxon>Tineoidea</taxon>
        <taxon>Psychidae</taxon>
        <taxon>Oiketicinae</taxon>
        <taxon>Eumeta</taxon>
    </lineage>
</organism>
<name>A0A4C1ZVN2_EUMVA</name>
<keyword evidence="2" id="KW-1185">Reference proteome</keyword>
<accession>A0A4C1ZVN2</accession>
<dbReference type="Proteomes" id="UP000299102">
    <property type="component" value="Unassembled WGS sequence"/>
</dbReference>
<evidence type="ECO:0000313" key="1">
    <source>
        <dbReference type="EMBL" id="GBP92921.1"/>
    </source>
</evidence>
<gene>
    <name evidence="1" type="ORF">EVAR_65020_1</name>
</gene>
<dbReference type="EMBL" id="BGZK01002322">
    <property type="protein sequence ID" value="GBP92921.1"/>
    <property type="molecule type" value="Genomic_DNA"/>
</dbReference>
<dbReference type="AlphaFoldDB" id="A0A4C1ZVN2"/>
<reference evidence="1 2" key="1">
    <citation type="journal article" date="2019" name="Commun. Biol.">
        <title>The bagworm genome reveals a unique fibroin gene that provides high tensile strength.</title>
        <authorList>
            <person name="Kono N."/>
            <person name="Nakamura H."/>
            <person name="Ohtoshi R."/>
            <person name="Tomita M."/>
            <person name="Numata K."/>
            <person name="Arakawa K."/>
        </authorList>
    </citation>
    <scope>NUCLEOTIDE SEQUENCE [LARGE SCALE GENOMIC DNA]</scope>
</reference>
<protein>
    <submittedName>
        <fullName evidence="1">Uncharacterized protein</fullName>
    </submittedName>
</protein>
<comment type="caution">
    <text evidence="1">The sequence shown here is derived from an EMBL/GenBank/DDBJ whole genome shotgun (WGS) entry which is preliminary data.</text>
</comment>
<sequence>MVHILERLPSLRLPRQFRSPDPCRRSLVTPHTEVFKGQLESRALTRPRHHYRHSHCPLESDTPSDAGVRVAYYGLYPLTVQKPKKWKKKQRPL</sequence>